<keyword evidence="4" id="KW-0067">ATP-binding</keyword>
<dbReference type="Pfam" id="PF13581">
    <property type="entry name" value="HATPase_c_2"/>
    <property type="match status" value="1"/>
</dbReference>
<keyword evidence="1" id="KW-0808">Transferase</keyword>
<evidence type="ECO:0000256" key="1">
    <source>
        <dbReference type="ARBA" id="ARBA00022527"/>
    </source>
</evidence>
<sequence length="173" mass="19343">MVRINAKEHYRSFSGQPESVSVARDWVVGLLRETTADDETCWQAAVVTSELATNSVRHTASGQDGGRFEIWVFISNTFARIEVRDAGSDHSVPRVTTSRSESGHGLALVEQLARSSGTQRRAGYQATYAEVCWRDPTGGPRMDTAEESQPAVNRPWRRRFHDDTLPAQPTRLR</sequence>
<dbReference type="CDD" id="cd16936">
    <property type="entry name" value="HATPase_RsbW-like"/>
    <property type="match status" value="1"/>
</dbReference>
<reference evidence="5" key="1">
    <citation type="submission" date="2023-07" db="EMBL/GenBank/DDBJ databases">
        <title>Novel species in the genus Lipingzhangella isolated from Sambhar Salt Lake.</title>
        <authorList>
            <person name="Jiya N."/>
            <person name="Kajale S."/>
            <person name="Sharma A."/>
        </authorList>
    </citation>
    <scope>NUCLEOTIDE SEQUENCE [LARGE SCALE GENOMIC DNA]</scope>
    <source>
        <strain evidence="5">LS1_29</strain>
    </source>
</reference>
<dbReference type="InterPro" id="IPR050267">
    <property type="entry name" value="Anti-sigma-factor_SerPK"/>
</dbReference>
<dbReference type="PANTHER" id="PTHR35526">
    <property type="entry name" value="ANTI-SIGMA-F FACTOR RSBW-RELATED"/>
    <property type="match status" value="1"/>
</dbReference>
<keyword evidence="1" id="KW-0723">Serine/threonine-protein kinase</keyword>
<evidence type="ECO:0000259" key="3">
    <source>
        <dbReference type="Pfam" id="PF13581"/>
    </source>
</evidence>
<dbReference type="PANTHER" id="PTHR35526:SF3">
    <property type="entry name" value="ANTI-SIGMA-F FACTOR RSBW"/>
    <property type="match status" value="1"/>
</dbReference>
<evidence type="ECO:0000313" key="4">
    <source>
        <dbReference type="EMBL" id="MDS1270324.1"/>
    </source>
</evidence>
<protein>
    <submittedName>
        <fullName evidence="4">ATP-binding protein</fullName>
    </submittedName>
</protein>
<dbReference type="EMBL" id="JAVLVT010000003">
    <property type="protein sequence ID" value="MDS1270324.1"/>
    <property type="molecule type" value="Genomic_DNA"/>
</dbReference>
<dbReference type="Gene3D" id="3.30.565.10">
    <property type="entry name" value="Histidine kinase-like ATPase, C-terminal domain"/>
    <property type="match status" value="1"/>
</dbReference>
<dbReference type="RefSeq" id="WP_310911843.1">
    <property type="nucleotide sequence ID" value="NZ_JAVLVT010000003.1"/>
</dbReference>
<dbReference type="SUPFAM" id="SSF55874">
    <property type="entry name" value="ATPase domain of HSP90 chaperone/DNA topoisomerase II/histidine kinase"/>
    <property type="match status" value="1"/>
</dbReference>
<name>A0ABU2H652_9ACTN</name>
<keyword evidence="4" id="KW-0547">Nucleotide-binding</keyword>
<dbReference type="GO" id="GO:0005524">
    <property type="term" value="F:ATP binding"/>
    <property type="evidence" value="ECO:0007669"/>
    <property type="project" value="UniProtKB-KW"/>
</dbReference>
<keyword evidence="1" id="KW-0418">Kinase</keyword>
<evidence type="ECO:0000256" key="2">
    <source>
        <dbReference type="SAM" id="MobiDB-lite"/>
    </source>
</evidence>
<proteinExistence type="predicted"/>
<dbReference type="Proteomes" id="UP001250214">
    <property type="component" value="Unassembled WGS sequence"/>
</dbReference>
<dbReference type="InterPro" id="IPR036890">
    <property type="entry name" value="HATPase_C_sf"/>
</dbReference>
<organism evidence="4 5">
    <name type="scientific">Lipingzhangella rawalii</name>
    <dbReference type="NCBI Taxonomy" id="2055835"/>
    <lineage>
        <taxon>Bacteria</taxon>
        <taxon>Bacillati</taxon>
        <taxon>Actinomycetota</taxon>
        <taxon>Actinomycetes</taxon>
        <taxon>Streptosporangiales</taxon>
        <taxon>Nocardiopsidaceae</taxon>
        <taxon>Lipingzhangella</taxon>
    </lineage>
</organism>
<dbReference type="InterPro" id="IPR003594">
    <property type="entry name" value="HATPase_dom"/>
</dbReference>
<evidence type="ECO:0000313" key="5">
    <source>
        <dbReference type="Proteomes" id="UP001250214"/>
    </source>
</evidence>
<accession>A0ABU2H652</accession>
<feature type="domain" description="Histidine kinase/HSP90-like ATPase" evidence="3">
    <location>
        <begin position="13"/>
        <end position="116"/>
    </location>
</feature>
<feature type="region of interest" description="Disordered" evidence="2">
    <location>
        <begin position="139"/>
        <end position="173"/>
    </location>
</feature>
<keyword evidence="5" id="KW-1185">Reference proteome</keyword>
<comment type="caution">
    <text evidence="4">The sequence shown here is derived from an EMBL/GenBank/DDBJ whole genome shotgun (WGS) entry which is preliminary data.</text>
</comment>
<gene>
    <name evidence="4" type="ORF">RIF23_08455</name>
</gene>